<protein>
    <submittedName>
        <fullName evidence="1">Uncharacterized protein</fullName>
    </submittedName>
</protein>
<keyword evidence="2" id="KW-1185">Reference proteome</keyword>
<evidence type="ECO:0000313" key="2">
    <source>
        <dbReference type="Proteomes" id="UP001243375"/>
    </source>
</evidence>
<sequence length="124" mass="13825">MTYVLLAGPEVYDAHFPHRQLWMGTHETLPTYIASSNASSEQGEKLASTLAADPERYVSKKVIEKFPDAKGGHLPFLLKVLSIGKALSIQAHPDKELAKRLHSERGDVYKGEFHGRRAKRGDEV</sequence>
<name>A0ACC2X5X5_9TREE</name>
<organism evidence="1 2">
    <name type="scientific">Naganishia vaughanmartiniae</name>
    <dbReference type="NCBI Taxonomy" id="1424756"/>
    <lineage>
        <taxon>Eukaryota</taxon>
        <taxon>Fungi</taxon>
        <taxon>Dikarya</taxon>
        <taxon>Basidiomycota</taxon>
        <taxon>Agaricomycotina</taxon>
        <taxon>Tremellomycetes</taxon>
        <taxon>Filobasidiales</taxon>
        <taxon>Filobasidiaceae</taxon>
        <taxon>Naganishia</taxon>
    </lineage>
</organism>
<dbReference type="EMBL" id="JASBWU010000010">
    <property type="protein sequence ID" value="KAJ9118754.1"/>
    <property type="molecule type" value="Genomic_DNA"/>
</dbReference>
<reference evidence="1" key="1">
    <citation type="submission" date="2023-04" db="EMBL/GenBank/DDBJ databases">
        <title>Draft Genome sequencing of Naganishia species isolated from polar environments using Oxford Nanopore Technology.</title>
        <authorList>
            <person name="Leo P."/>
            <person name="Venkateswaran K."/>
        </authorList>
    </citation>
    <scope>NUCLEOTIDE SEQUENCE</scope>
    <source>
        <strain evidence="1">MNA-CCFEE 5425</strain>
    </source>
</reference>
<evidence type="ECO:0000313" key="1">
    <source>
        <dbReference type="EMBL" id="KAJ9118754.1"/>
    </source>
</evidence>
<accession>A0ACC2X5X5</accession>
<dbReference type="Proteomes" id="UP001243375">
    <property type="component" value="Unassembled WGS sequence"/>
</dbReference>
<proteinExistence type="predicted"/>
<comment type="caution">
    <text evidence="1">The sequence shown here is derived from an EMBL/GenBank/DDBJ whole genome shotgun (WGS) entry which is preliminary data.</text>
</comment>
<gene>
    <name evidence="1" type="ORF">QFC22_003975</name>
</gene>